<dbReference type="PROSITE" id="PS01215">
    <property type="entry name" value="MRP"/>
    <property type="match status" value="1"/>
</dbReference>
<evidence type="ECO:0000256" key="4">
    <source>
        <dbReference type="ARBA" id="ARBA00023004"/>
    </source>
</evidence>
<dbReference type="CDD" id="cd02037">
    <property type="entry name" value="Mrp_NBP35"/>
    <property type="match status" value="1"/>
</dbReference>
<comment type="function">
    <text evidence="6 8">Binds and transfers iron-sulfur (Fe-S) clusters to target apoproteins. Can hydrolyze ATP.</text>
</comment>
<name>A0A2A2H191_METBR</name>
<dbReference type="GO" id="GO:0140663">
    <property type="term" value="F:ATP-dependent FeS chaperone activity"/>
    <property type="evidence" value="ECO:0007669"/>
    <property type="project" value="InterPro"/>
</dbReference>
<dbReference type="RefSeq" id="WP_069584017.1">
    <property type="nucleotide sequence ID" value="NZ_LMVM01000040.1"/>
</dbReference>
<keyword evidence="1 8" id="KW-0479">Metal-binding</keyword>
<evidence type="ECO:0000256" key="5">
    <source>
        <dbReference type="ARBA" id="ARBA00023014"/>
    </source>
</evidence>
<dbReference type="OrthoDB" id="8297at2157"/>
<accession>A0A2A2H191</accession>
<feature type="binding site" evidence="8">
    <location>
        <begin position="35"/>
        <end position="42"/>
    </location>
    <ligand>
        <name>ATP</name>
        <dbReference type="ChEBI" id="CHEBI:30616"/>
    </ligand>
</feature>
<gene>
    <name evidence="9" type="ORF">ASJ80_07750</name>
</gene>
<dbReference type="InterPro" id="IPR019591">
    <property type="entry name" value="Mrp/NBP35_ATP-bd"/>
</dbReference>
<evidence type="ECO:0000256" key="8">
    <source>
        <dbReference type="HAMAP-Rule" id="MF_02040"/>
    </source>
</evidence>
<evidence type="ECO:0000313" key="9">
    <source>
        <dbReference type="EMBL" id="PAV03152.1"/>
    </source>
</evidence>
<dbReference type="GO" id="GO:0051536">
    <property type="term" value="F:iron-sulfur cluster binding"/>
    <property type="evidence" value="ECO:0007669"/>
    <property type="project" value="UniProtKB-UniRule"/>
</dbReference>
<dbReference type="InterPro" id="IPR000808">
    <property type="entry name" value="Mrp-like_CS"/>
</dbReference>
<dbReference type="PANTHER" id="PTHR23264:SF19">
    <property type="entry name" value="CYTOSOLIC FE-S CLUSTER ASSEMBLY FACTOR NUBP2"/>
    <property type="match status" value="1"/>
</dbReference>
<evidence type="ECO:0000256" key="3">
    <source>
        <dbReference type="ARBA" id="ARBA00022840"/>
    </source>
</evidence>
<evidence type="ECO:0000256" key="6">
    <source>
        <dbReference type="ARBA" id="ARBA00058094"/>
    </source>
</evidence>
<dbReference type="GO" id="GO:0016226">
    <property type="term" value="P:iron-sulfur cluster assembly"/>
    <property type="evidence" value="ECO:0007669"/>
    <property type="project" value="InterPro"/>
</dbReference>
<comment type="similarity">
    <text evidence="8">Belongs to the Mrp/NBP35 ATP-binding proteins family.</text>
</comment>
<dbReference type="GO" id="GO:0046872">
    <property type="term" value="F:metal ion binding"/>
    <property type="evidence" value="ECO:0007669"/>
    <property type="project" value="UniProtKB-KW"/>
</dbReference>
<evidence type="ECO:0000256" key="1">
    <source>
        <dbReference type="ARBA" id="ARBA00022723"/>
    </source>
</evidence>
<dbReference type="Pfam" id="PF10609">
    <property type="entry name" value="ParA"/>
    <property type="match status" value="1"/>
</dbReference>
<dbReference type="SUPFAM" id="SSF52540">
    <property type="entry name" value="P-loop containing nucleoside triphosphate hydrolases"/>
    <property type="match status" value="1"/>
</dbReference>
<dbReference type="Gene3D" id="3.40.50.300">
    <property type="entry name" value="P-loop containing nucleotide triphosphate hydrolases"/>
    <property type="match status" value="1"/>
</dbReference>
<dbReference type="GO" id="GO:0016887">
    <property type="term" value="F:ATP hydrolysis activity"/>
    <property type="evidence" value="ECO:0007669"/>
    <property type="project" value="UniProtKB-UniRule"/>
</dbReference>
<keyword evidence="3 8" id="KW-0067">ATP-binding</keyword>
<dbReference type="FunFam" id="3.40.50.300:FF:001119">
    <property type="entry name" value="Iron-sulfur cluster carrier protein"/>
    <property type="match status" value="1"/>
</dbReference>
<reference evidence="9 10" key="1">
    <citation type="journal article" date="2017" name="BMC Genomics">
        <title>Genomic analysis of methanogenic archaea reveals a shift towards energy conservation.</title>
        <authorList>
            <person name="Gilmore S.P."/>
            <person name="Henske J.K."/>
            <person name="Sexton J.A."/>
            <person name="Solomon K.V."/>
            <person name="Seppala S."/>
            <person name="Yoo J.I."/>
            <person name="Huyett L.M."/>
            <person name="Pressman A."/>
            <person name="Cogan J.Z."/>
            <person name="Kivenson V."/>
            <person name="Peng X."/>
            <person name="Tan Y."/>
            <person name="Valentine D.L."/>
            <person name="O'Malley M.A."/>
        </authorList>
    </citation>
    <scope>NUCLEOTIDE SEQUENCE [LARGE SCALE GENOMIC DNA]</scope>
    <source>
        <strain evidence="9 10">M.o.H.</strain>
    </source>
</reference>
<keyword evidence="8" id="KW-0378">Hydrolase</keyword>
<comment type="caution">
    <text evidence="9">The sequence shown here is derived from an EMBL/GenBank/DDBJ whole genome shotgun (WGS) entry which is preliminary data.</text>
</comment>
<keyword evidence="5 8" id="KW-0411">Iron-sulfur</keyword>
<protein>
    <recommendedName>
        <fullName evidence="7 8">Iron-sulfur cluster carrier protein</fullName>
    </recommendedName>
</protein>
<evidence type="ECO:0000256" key="2">
    <source>
        <dbReference type="ARBA" id="ARBA00022741"/>
    </source>
</evidence>
<comment type="subunit">
    <text evidence="8">Homodimer.</text>
</comment>
<keyword evidence="4 8" id="KW-0408">Iron</keyword>
<evidence type="ECO:0000313" key="10">
    <source>
        <dbReference type="Proteomes" id="UP000217784"/>
    </source>
</evidence>
<dbReference type="InterPro" id="IPR027417">
    <property type="entry name" value="P-loop_NTPase"/>
</dbReference>
<evidence type="ECO:0000256" key="7">
    <source>
        <dbReference type="ARBA" id="ARBA00074706"/>
    </source>
</evidence>
<dbReference type="EMBL" id="LMVM01000040">
    <property type="protein sequence ID" value="PAV03152.1"/>
    <property type="molecule type" value="Genomic_DNA"/>
</dbReference>
<keyword evidence="10" id="KW-1185">Reference proteome</keyword>
<sequence length="278" mass="29867">MVSEEEQRKKAVMEQEVEIIKRMSKIKHKIAVMSGKGGVGKSTVSVNLAAAFAKKGYKTGIMDADVHGPNVPKMLGVEGKNLGYSEDGITPVETEEGIKVMSVGFFLSSQDTPVIWRGPAKTGAIKQFFAEVNWGDLDVLIIDNPPGTGDEPLTVLQTVPLDGVVLVTTPQSVVQEDVIKGVNLVKNLNIPIIGVIENMSGFICPHCENEILIFGKGTGTKLAEEMDIPFLGRLPLDVETAASSDSGNPVVIKEPESEISVRISKIVDKIESQIISKS</sequence>
<dbReference type="AlphaFoldDB" id="A0A2A2H191"/>
<dbReference type="Proteomes" id="UP000217784">
    <property type="component" value="Unassembled WGS sequence"/>
</dbReference>
<keyword evidence="2 8" id="KW-0547">Nucleotide-binding</keyword>
<dbReference type="GO" id="GO:0005524">
    <property type="term" value="F:ATP binding"/>
    <property type="evidence" value="ECO:0007669"/>
    <property type="project" value="UniProtKB-UniRule"/>
</dbReference>
<dbReference type="PANTHER" id="PTHR23264">
    <property type="entry name" value="NUCLEOTIDE-BINDING PROTEIN NBP35 YEAST -RELATED"/>
    <property type="match status" value="1"/>
</dbReference>
<proteinExistence type="inferred from homology"/>
<dbReference type="HAMAP" id="MF_02040">
    <property type="entry name" value="Mrp_NBP35"/>
    <property type="match status" value="1"/>
</dbReference>
<dbReference type="GO" id="GO:0005829">
    <property type="term" value="C:cytosol"/>
    <property type="evidence" value="ECO:0007669"/>
    <property type="project" value="TreeGrafter"/>
</dbReference>
<dbReference type="InterPro" id="IPR033756">
    <property type="entry name" value="YlxH/NBP35"/>
</dbReference>
<organism evidence="9 10">
    <name type="scientific">Methanobacterium bryantii</name>
    <dbReference type="NCBI Taxonomy" id="2161"/>
    <lineage>
        <taxon>Archaea</taxon>
        <taxon>Methanobacteriati</taxon>
        <taxon>Methanobacteriota</taxon>
        <taxon>Methanomada group</taxon>
        <taxon>Methanobacteria</taxon>
        <taxon>Methanobacteriales</taxon>
        <taxon>Methanobacteriaceae</taxon>
        <taxon>Methanobacterium</taxon>
    </lineage>
</organism>